<feature type="region of interest" description="Disordered" evidence="1">
    <location>
        <begin position="28"/>
        <end position="55"/>
    </location>
</feature>
<gene>
    <name evidence="2" type="ORF">DFH07DRAFT_983999</name>
</gene>
<organism evidence="2 3">
    <name type="scientific">Mycena maculata</name>
    <dbReference type="NCBI Taxonomy" id="230809"/>
    <lineage>
        <taxon>Eukaryota</taxon>
        <taxon>Fungi</taxon>
        <taxon>Dikarya</taxon>
        <taxon>Basidiomycota</taxon>
        <taxon>Agaricomycotina</taxon>
        <taxon>Agaricomycetes</taxon>
        <taxon>Agaricomycetidae</taxon>
        <taxon>Agaricales</taxon>
        <taxon>Marasmiineae</taxon>
        <taxon>Mycenaceae</taxon>
        <taxon>Mycena</taxon>
    </lineage>
</organism>
<dbReference type="AlphaFoldDB" id="A0AAD7ICJ3"/>
<name>A0AAD7ICJ3_9AGAR</name>
<accession>A0AAD7ICJ3</accession>
<proteinExistence type="predicted"/>
<feature type="region of interest" description="Disordered" evidence="1">
    <location>
        <begin position="303"/>
        <end position="328"/>
    </location>
</feature>
<comment type="caution">
    <text evidence="2">The sequence shown here is derived from an EMBL/GenBank/DDBJ whole genome shotgun (WGS) entry which is preliminary data.</text>
</comment>
<dbReference type="Proteomes" id="UP001215280">
    <property type="component" value="Unassembled WGS sequence"/>
</dbReference>
<sequence length="832" mass="89826">MEPRTDGTIGGGSGCGRWDKGVRLEAAGWDRGSGIGGKDPRRWDDGGEIRGGAGGTREWKYGMSMYDTSTPPSTIHRYRVDEHASQRYGTPDATLPLRKQEPRVDERPKVPDAAGALVHTALVCPARAVPRVTDRVVQRVTERAERDLPSAIWLRAKQAALHASTALTALPRPAKPTPVAPRCALPAVSYTIGTVERLRNLRDGAGVGVAGNSVTAVAAVRVTFAAMGEARSSWSIRGKISGSDVAADALHEWPSWTEYSDIGHKLQEKLVRLGEGNSTRVNSRYTARISGHGPKIRRARTQTHKSYGQGMAEGTVGPPPSASGMMGSARSLPSVMLCKRRSAFTWSRLAHWEVHGIRDHFRKRSWRVISGCLSYVLSSGADATAWVKGEIPVVGTSPASHPGLGSPPLRSIRPKHLRPTNTFSYNMELFRHRINETERQRIMRVVRKIRDPMQRAEATFNLQLFDDDIPGFVYTNYRANHQILEGLATAPADEEVDWVDLKSGRTNDIERRRGEYTRDCKGEEIAWGYCYPTNRPKLLGESISISAVRVTERWARGLDSFERAGPTRQTRAVPVSWLRQAPFPGKVAAAAAGTVRAGMGGAGPEGKDARDGVSTLLREIWSKTDLLGVKNPKIFNFFDTPGEVAAAAAGTVPKGTGDGWPEGRHARDSLSTLLREIWSRTHLLGVRRPKNPEIFNFFDSPGKVAAAAAGMVPAVMGGAGAEGGHAKDSLSTLVRVIWPRTDLLGVRRLKNRKIFNSFDTPGKCAAAAAGTVPKGTGDGWPEGKDARDGLSTLIFNSFDTPGKCAAAGTAPTGMGGAGPEGGHAKDNISALV</sequence>
<reference evidence="2" key="1">
    <citation type="submission" date="2023-03" db="EMBL/GenBank/DDBJ databases">
        <title>Massive genome expansion in bonnet fungi (Mycena s.s.) driven by repeated elements and novel gene families across ecological guilds.</title>
        <authorList>
            <consortium name="Lawrence Berkeley National Laboratory"/>
            <person name="Harder C.B."/>
            <person name="Miyauchi S."/>
            <person name="Viragh M."/>
            <person name="Kuo A."/>
            <person name="Thoen E."/>
            <person name="Andreopoulos B."/>
            <person name="Lu D."/>
            <person name="Skrede I."/>
            <person name="Drula E."/>
            <person name="Henrissat B."/>
            <person name="Morin E."/>
            <person name="Kohler A."/>
            <person name="Barry K."/>
            <person name="LaButti K."/>
            <person name="Morin E."/>
            <person name="Salamov A."/>
            <person name="Lipzen A."/>
            <person name="Mereny Z."/>
            <person name="Hegedus B."/>
            <person name="Baldrian P."/>
            <person name="Stursova M."/>
            <person name="Weitz H."/>
            <person name="Taylor A."/>
            <person name="Grigoriev I.V."/>
            <person name="Nagy L.G."/>
            <person name="Martin F."/>
            <person name="Kauserud H."/>
        </authorList>
    </citation>
    <scope>NUCLEOTIDE SEQUENCE</scope>
    <source>
        <strain evidence="2">CBHHK188m</strain>
    </source>
</reference>
<evidence type="ECO:0000256" key="1">
    <source>
        <dbReference type="SAM" id="MobiDB-lite"/>
    </source>
</evidence>
<feature type="compositionally biased region" description="Basic and acidic residues" evidence="1">
    <location>
        <begin position="38"/>
        <end position="48"/>
    </location>
</feature>
<protein>
    <submittedName>
        <fullName evidence="2">Uncharacterized protein</fullName>
    </submittedName>
</protein>
<evidence type="ECO:0000313" key="2">
    <source>
        <dbReference type="EMBL" id="KAJ7738838.1"/>
    </source>
</evidence>
<keyword evidence="3" id="KW-1185">Reference proteome</keyword>
<dbReference type="EMBL" id="JARJLG010000135">
    <property type="protein sequence ID" value="KAJ7738838.1"/>
    <property type="molecule type" value="Genomic_DNA"/>
</dbReference>
<evidence type="ECO:0000313" key="3">
    <source>
        <dbReference type="Proteomes" id="UP001215280"/>
    </source>
</evidence>